<evidence type="ECO:0000313" key="2">
    <source>
        <dbReference type="Proteomes" id="UP000499080"/>
    </source>
</evidence>
<dbReference type="AlphaFoldDB" id="A0A4Y2TMU1"/>
<dbReference type="Proteomes" id="UP000499080">
    <property type="component" value="Unassembled WGS sequence"/>
</dbReference>
<keyword evidence="2" id="KW-1185">Reference proteome</keyword>
<sequence length="111" mass="12870">MAASVDESKIASPFMHLPTVQVSVPFYNDFETLQHAFGRMQDGISFELSESIEDPNLIKCNRAQKNLLLISAHLRERVMKAVRGFRYLGRQWRCHQSNILGPYDGNFIFHW</sequence>
<organism evidence="1 2">
    <name type="scientific">Araneus ventricosus</name>
    <name type="common">Orbweaver spider</name>
    <name type="synonym">Epeira ventricosa</name>
    <dbReference type="NCBI Taxonomy" id="182803"/>
    <lineage>
        <taxon>Eukaryota</taxon>
        <taxon>Metazoa</taxon>
        <taxon>Ecdysozoa</taxon>
        <taxon>Arthropoda</taxon>
        <taxon>Chelicerata</taxon>
        <taxon>Arachnida</taxon>
        <taxon>Araneae</taxon>
        <taxon>Araneomorphae</taxon>
        <taxon>Entelegynae</taxon>
        <taxon>Araneoidea</taxon>
        <taxon>Araneidae</taxon>
        <taxon>Araneus</taxon>
    </lineage>
</organism>
<comment type="caution">
    <text evidence="1">The sequence shown here is derived from an EMBL/GenBank/DDBJ whole genome shotgun (WGS) entry which is preliminary data.</text>
</comment>
<proteinExistence type="predicted"/>
<accession>A0A4Y2TMU1</accession>
<name>A0A4Y2TMU1_ARAVE</name>
<gene>
    <name evidence="1" type="ORF">AVEN_131816_1</name>
</gene>
<reference evidence="1 2" key="1">
    <citation type="journal article" date="2019" name="Sci. Rep.">
        <title>Orb-weaving spider Araneus ventricosus genome elucidates the spidroin gene catalogue.</title>
        <authorList>
            <person name="Kono N."/>
            <person name="Nakamura H."/>
            <person name="Ohtoshi R."/>
            <person name="Moran D.A.P."/>
            <person name="Shinohara A."/>
            <person name="Yoshida Y."/>
            <person name="Fujiwara M."/>
            <person name="Mori M."/>
            <person name="Tomita M."/>
            <person name="Arakawa K."/>
        </authorList>
    </citation>
    <scope>NUCLEOTIDE SEQUENCE [LARGE SCALE GENOMIC DNA]</scope>
</reference>
<dbReference type="EMBL" id="BGPR01029865">
    <property type="protein sequence ID" value="GBO01975.1"/>
    <property type="molecule type" value="Genomic_DNA"/>
</dbReference>
<protein>
    <submittedName>
        <fullName evidence="1">Uncharacterized protein</fullName>
    </submittedName>
</protein>
<evidence type="ECO:0000313" key="1">
    <source>
        <dbReference type="EMBL" id="GBO01975.1"/>
    </source>
</evidence>